<accession>A0A0D2J6B1</accession>
<dbReference type="InParanoid" id="A0A0D2J6B1"/>
<keyword evidence="3" id="KW-1003">Cell membrane</keyword>
<evidence type="ECO:0000256" key="2">
    <source>
        <dbReference type="ARBA" id="ARBA00022448"/>
    </source>
</evidence>
<dbReference type="PANTHER" id="PTHR35011:SF10">
    <property type="entry name" value="TRAP TRANSPORTER SMALL PERMEASE PROTEIN"/>
    <property type="match status" value="1"/>
</dbReference>
<feature type="transmembrane region" description="Helical" evidence="10">
    <location>
        <begin position="88"/>
        <end position="117"/>
    </location>
</feature>
<name>A0A0D2J6B1_9BACT</name>
<evidence type="ECO:0000256" key="1">
    <source>
        <dbReference type="ARBA" id="ARBA00004429"/>
    </source>
</evidence>
<evidence type="ECO:0000313" key="13">
    <source>
        <dbReference type="Proteomes" id="UP000032233"/>
    </source>
</evidence>
<dbReference type="RefSeq" id="WP_044348768.1">
    <property type="nucleotide sequence ID" value="NZ_AZAC01000014.1"/>
</dbReference>
<evidence type="ECO:0000313" key="12">
    <source>
        <dbReference type="EMBL" id="KIX13679.1"/>
    </source>
</evidence>
<dbReference type="EMBL" id="AZAC01000014">
    <property type="protein sequence ID" value="KIX13679.1"/>
    <property type="molecule type" value="Genomic_DNA"/>
</dbReference>
<proteinExistence type="inferred from homology"/>
<evidence type="ECO:0000256" key="5">
    <source>
        <dbReference type="ARBA" id="ARBA00022692"/>
    </source>
</evidence>
<feature type="transmembrane region" description="Helical" evidence="10">
    <location>
        <begin position="12"/>
        <end position="30"/>
    </location>
</feature>
<evidence type="ECO:0000256" key="6">
    <source>
        <dbReference type="ARBA" id="ARBA00022989"/>
    </source>
</evidence>
<keyword evidence="7 10" id="KW-0472">Membrane</keyword>
<evidence type="ECO:0000256" key="4">
    <source>
        <dbReference type="ARBA" id="ARBA00022519"/>
    </source>
</evidence>
<feature type="domain" description="Tripartite ATP-independent periplasmic transporters DctQ component" evidence="11">
    <location>
        <begin position="28"/>
        <end position="150"/>
    </location>
</feature>
<dbReference type="PANTHER" id="PTHR35011">
    <property type="entry name" value="2,3-DIKETO-L-GULONATE TRAP TRANSPORTER SMALL PERMEASE PROTEIN YIAM"/>
    <property type="match status" value="1"/>
</dbReference>
<comment type="caution">
    <text evidence="12">The sequence shown here is derived from an EMBL/GenBank/DDBJ whole genome shotgun (WGS) entry which is preliminary data.</text>
</comment>
<comment type="similarity">
    <text evidence="8">Belongs to the TRAP transporter small permease family.</text>
</comment>
<dbReference type="Pfam" id="PF04290">
    <property type="entry name" value="DctQ"/>
    <property type="match status" value="1"/>
</dbReference>
<dbReference type="InterPro" id="IPR007387">
    <property type="entry name" value="TRAP_DctQ"/>
</dbReference>
<keyword evidence="13" id="KW-1185">Reference proteome</keyword>
<organism evidence="12 13">
    <name type="scientific">Dethiosulfatarculus sandiegensis</name>
    <dbReference type="NCBI Taxonomy" id="1429043"/>
    <lineage>
        <taxon>Bacteria</taxon>
        <taxon>Pseudomonadati</taxon>
        <taxon>Thermodesulfobacteriota</taxon>
        <taxon>Desulfarculia</taxon>
        <taxon>Desulfarculales</taxon>
        <taxon>Desulfarculaceae</taxon>
        <taxon>Dethiosulfatarculus</taxon>
    </lineage>
</organism>
<dbReference type="OrthoDB" id="9795655at2"/>
<keyword evidence="6 10" id="KW-1133">Transmembrane helix</keyword>
<reference evidence="12 13" key="1">
    <citation type="submission" date="2013-11" db="EMBL/GenBank/DDBJ databases">
        <title>Metagenomic analysis of a methanogenic consortium involved in long chain n-alkane degradation.</title>
        <authorList>
            <person name="Davidova I.A."/>
            <person name="Callaghan A.V."/>
            <person name="Wawrik B."/>
            <person name="Pruitt S."/>
            <person name="Marks C."/>
            <person name="Duncan K.E."/>
            <person name="Suflita J.M."/>
        </authorList>
    </citation>
    <scope>NUCLEOTIDE SEQUENCE [LARGE SCALE GENOMIC DNA]</scope>
    <source>
        <strain evidence="12 13">SPR</strain>
    </source>
</reference>
<evidence type="ECO:0000256" key="3">
    <source>
        <dbReference type="ARBA" id="ARBA00022475"/>
    </source>
</evidence>
<feature type="transmembrane region" description="Helical" evidence="10">
    <location>
        <begin position="50"/>
        <end position="68"/>
    </location>
</feature>
<keyword evidence="5 10" id="KW-0812">Transmembrane</keyword>
<evidence type="ECO:0000256" key="9">
    <source>
        <dbReference type="SAM" id="MobiDB-lite"/>
    </source>
</evidence>
<evidence type="ECO:0000256" key="8">
    <source>
        <dbReference type="ARBA" id="ARBA00038436"/>
    </source>
</evidence>
<dbReference type="GO" id="GO:0015740">
    <property type="term" value="P:C4-dicarboxylate transport"/>
    <property type="evidence" value="ECO:0007669"/>
    <property type="project" value="TreeGrafter"/>
</dbReference>
<dbReference type="GO" id="GO:0022857">
    <property type="term" value="F:transmembrane transporter activity"/>
    <property type="evidence" value="ECO:0007669"/>
    <property type="project" value="TreeGrafter"/>
</dbReference>
<dbReference type="Proteomes" id="UP000032233">
    <property type="component" value="Unassembled WGS sequence"/>
</dbReference>
<keyword evidence="4" id="KW-0997">Cell inner membrane</keyword>
<evidence type="ECO:0000256" key="10">
    <source>
        <dbReference type="SAM" id="Phobius"/>
    </source>
</evidence>
<evidence type="ECO:0000259" key="11">
    <source>
        <dbReference type="Pfam" id="PF04290"/>
    </source>
</evidence>
<keyword evidence="2" id="KW-0813">Transport</keyword>
<dbReference type="GO" id="GO:0005886">
    <property type="term" value="C:plasma membrane"/>
    <property type="evidence" value="ECO:0007669"/>
    <property type="project" value="UniProtKB-SubCell"/>
</dbReference>
<gene>
    <name evidence="12" type="ORF">X474_11885</name>
</gene>
<feature type="region of interest" description="Disordered" evidence="9">
    <location>
        <begin position="179"/>
        <end position="199"/>
    </location>
</feature>
<dbReference type="InterPro" id="IPR055348">
    <property type="entry name" value="DctQ"/>
</dbReference>
<comment type="subcellular location">
    <subcellularLocation>
        <location evidence="1">Cell inner membrane</location>
        <topology evidence="1">Multi-pass membrane protein</topology>
    </subcellularLocation>
</comment>
<protein>
    <submittedName>
        <fullName evidence="12">C4-dicarboxylate ABC transporter permease</fullName>
    </submittedName>
</protein>
<dbReference type="STRING" id="1429043.X474_11885"/>
<sequence>MNKLLELSEKVSTYAAWVSGGVLFATSILIAVEVTLRKVFAISMGGADEISSYALAMACTWSFGFALFRKAHIRIDVLYIRLPQPVRFALDILSLVFFALYMVILTYYGYIVLYTSIIKDSTANTPLHTPLWIPQSLWFVGLVAFTITIFLILTGTIYNLLKKNFQAASALSGASTLEEDIEEEGGPTETVLPENGGQK</sequence>
<feature type="transmembrane region" description="Helical" evidence="10">
    <location>
        <begin position="137"/>
        <end position="161"/>
    </location>
</feature>
<evidence type="ECO:0000256" key="7">
    <source>
        <dbReference type="ARBA" id="ARBA00023136"/>
    </source>
</evidence>
<dbReference type="AlphaFoldDB" id="A0A0D2J6B1"/>